<dbReference type="PANTHER" id="PTHR47691">
    <property type="entry name" value="REGULATOR-RELATED"/>
    <property type="match status" value="1"/>
</dbReference>
<dbReference type="Pfam" id="PF13424">
    <property type="entry name" value="TPR_12"/>
    <property type="match status" value="1"/>
</dbReference>
<dbReference type="InterPro" id="IPR027417">
    <property type="entry name" value="P-loop_NTPase"/>
</dbReference>
<dbReference type="EMBL" id="CP163440">
    <property type="protein sequence ID" value="XDQ67058.1"/>
    <property type="molecule type" value="Genomic_DNA"/>
</dbReference>
<proteinExistence type="predicted"/>
<organism evidence="1">
    <name type="scientific">Streptomyces sp. R35</name>
    <dbReference type="NCBI Taxonomy" id="3238630"/>
    <lineage>
        <taxon>Bacteria</taxon>
        <taxon>Bacillati</taxon>
        <taxon>Actinomycetota</taxon>
        <taxon>Actinomycetes</taxon>
        <taxon>Kitasatosporales</taxon>
        <taxon>Streptomycetaceae</taxon>
        <taxon>Streptomyces</taxon>
    </lineage>
</organism>
<protein>
    <submittedName>
        <fullName evidence="1">Tetratricopeptide repeat protein</fullName>
    </submittedName>
</protein>
<evidence type="ECO:0000313" key="1">
    <source>
        <dbReference type="EMBL" id="XDQ67058.1"/>
    </source>
</evidence>
<dbReference type="Gene3D" id="1.25.40.10">
    <property type="entry name" value="Tetratricopeptide repeat domain"/>
    <property type="match status" value="1"/>
</dbReference>
<dbReference type="SUPFAM" id="SSF48452">
    <property type="entry name" value="TPR-like"/>
    <property type="match status" value="1"/>
</dbReference>
<sequence length="708" mass="76377">MLDPISLAAITTVLGAVGSGMANEAGKWAWESAGGLVRRIAGREVAAPTTAEQLTAVAQLVHERVRSDPQLAHAWSLFAQGVRMSGADTGVGSRSGRPRLPASTRFFTDRQDALKLLDKEASRTFDGSPRVALLHGREGMGTSTLAVHWGWRQADRFPDGQLYADLRGPGAIDSGAVLSSLLRQLGLPDEEIPPSAEDRIDRFRRHVADRRLLLVLDHAQSAAQIRPLLTSASGVFTVVVTRRPFTGVDALPVQVGPLAKRDAVRLLTDLVGKPAITAAKAALPSVLERCGGSPYALRAAAPRLSVRAVEVRPVPDRDPVRAAADDSYRLLPPEAARLYRLNGLYDWPAFGAAAAARAADIEESEAARLLEELADALLLERTDTGRYHYRPVVRVHAEAAAAATDGIAACSAAVSRTIEGYLHLAVGAAQAALPESWRVPSGTSPVAYADRGEAVSALATEARNLVQAVHAAEEFREWNAVVRLCQALWPLQLKAGHHDVLLPALRIGVRTADTHLPGTRAAGALHAQLAHTLTELRRWDEAEPEALAAARDERAAGHVRGHASAVEFLGLLRLRQWRWQEAYDCFEEAYGILDGIGPEDEGAGDLPRARALLERHRGRALRGLGRRDEARERLGRALRFFRESGEAYNTARALTDLAETRLDGGEFAQALPLIDEAIAALAKEKAAYQLAHLRALRERCLNADGPQG</sequence>
<name>A0AB39SL39_9ACTN</name>
<dbReference type="InterPro" id="IPR011990">
    <property type="entry name" value="TPR-like_helical_dom_sf"/>
</dbReference>
<accession>A0AB39SL39</accession>
<dbReference type="PANTHER" id="PTHR47691:SF3">
    <property type="entry name" value="HTH-TYPE TRANSCRIPTIONAL REGULATOR RV0890C-RELATED"/>
    <property type="match status" value="1"/>
</dbReference>
<gene>
    <name evidence="1" type="ORF">AB5J50_42900</name>
</gene>
<reference evidence="1" key="1">
    <citation type="submission" date="2024-07" db="EMBL/GenBank/DDBJ databases">
        <authorList>
            <person name="Yu S.T."/>
        </authorList>
    </citation>
    <scope>NUCLEOTIDE SEQUENCE</scope>
    <source>
        <strain evidence="1">R35</strain>
    </source>
</reference>
<dbReference type="RefSeq" id="WP_369263998.1">
    <property type="nucleotide sequence ID" value="NZ_CP163440.1"/>
</dbReference>
<dbReference type="Gene3D" id="3.40.50.300">
    <property type="entry name" value="P-loop containing nucleotide triphosphate hydrolases"/>
    <property type="match status" value="1"/>
</dbReference>
<dbReference type="AlphaFoldDB" id="A0AB39SL39"/>
<dbReference type="SUPFAM" id="SSF52540">
    <property type="entry name" value="P-loop containing nucleoside triphosphate hydrolases"/>
    <property type="match status" value="1"/>
</dbReference>